<reference evidence="3" key="2">
    <citation type="journal article" date="2017" name="Nat. Plants">
        <title>The Aegilops tauschii genome reveals multiple impacts of transposons.</title>
        <authorList>
            <person name="Zhao G."/>
            <person name="Zou C."/>
            <person name="Li K."/>
            <person name="Wang K."/>
            <person name="Li T."/>
            <person name="Gao L."/>
            <person name="Zhang X."/>
            <person name="Wang H."/>
            <person name="Yang Z."/>
            <person name="Liu X."/>
            <person name="Jiang W."/>
            <person name="Mao L."/>
            <person name="Kong X."/>
            <person name="Jiao Y."/>
            <person name="Jia J."/>
        </authorList>
    </citation>
    <scope>NUCLEOTIDE SEQUENCE [LARGE SCALE GENOMIC DNA]</scope>
    <source>
        <strain evidence="3">cv. AL8/78</strain>
    </source>
</reference>
<dbReference type="Gramene" id="AET5Gv20509600.18">
    <property type="protein sequence ID" value="AET5Gv20509600.18"/>
    <property type="gene ID" value="AET5Gv20509600"/>
</dbReference>
<dbReference type="Proteomes" id="UP000015105">
    <property type="component" value="Chromosome 5D"/>
</dbReference>
<reference evidence="3" key="1">
    <citation type="journal article" date="2014" name="Science">
        <title>Ancient hybridizations among the ancestral genomes of bread wheat.</title>
        <authorList>
            <consortium name="International Wheat Genome Sequencing Consortium,"/>
            <person name="Marcussen T."/>
            <person name="Sandve S.R."/>
            <person name="Heier L."/>
            <person name="Spannagl M."/>
            <person name="Pfeifer M."/>
            <person name="Jakobsen K.S."/>
            <person name="Wulff B.B."/>
            <person name="Steuernagel B."/>
            <person name="Mayer K.F."/>
            <person name="Olsen O.A."/>
        </authorList>
    </citation>
    <scope>NUCLEOTIDE SEQUENCE [LARGE SCALE GENOMIC DNA]</scope>
    <source>
        <strain evidence="3">cv. AL8/78</strain>
    </source>
</reference>
<reference evidence="2" key="3">
    <citation type="journal article" date="2017" name="Nature">
        <title>Genome sequence of the progenitor of the wheat D genome Aegilops tauschii.</title>
        <authorList>
            <person name="Luo M.C."/>
            <person name="Gu Y.Q."/>
            <person name="Puiu D."/>
            <person name="Wang H."/>
            <person name="Twardziok S.O."/>
            <person name="Deal K.R."/>
            <person name="Huo N."/>
            <person name="Zhu T."/>
            <person name="Wang L."/>
            <person name="Wang Y."/>
            <person name="McGuire P.E."/>
            <person name="Liu S."/>
            <person name="Long H."/>
            <person name="Ramasamy R.K."/>
            <person name="Rodriguez J.C."/>
            <person name="Van S.L."/>
            <person name="Yuan L."/>
            <person name="Wang Z."/>
            <person name="Xia Z."/>
            <person name="Xiao L."/>
            <person name="Anderson O.D."/>
            <person name="Ouyang S."/>
            <person name="Liang Y."/>
            <person name="Zimin A.V."/>
            <person name="Pertea G."/>
            <person name="Qi P."/>
            <person name="Bennetzen J.L."/>
            <person name="Dai X."/>
            <person name="Dawson M.W."/>
            <person name="Muller H.G."/>
            <person name="Kugler K."/>
            <person name="Rivarola-Duarte L."/>
            <person name="Spannagl M."/>
            <person name="Mayer K.F.X."/>
            <person name="Lu F.H."/>
            <person name="Bevan M.W."/>
            <person name="Leroy P."/>
            <person name="Li P."/>
            <person name="You F.M."/>
            <person name="Sun Q."/>
            <person name="Liu Z."/>
            <person name="Lyons E."/>
            <person name="Wicker T."/>
            <person name="Salzberg S.L."/>
            <person name="Devos K.M."/>
            <person name="Dvorak J."/>
        </authorList>
    </citation>
    <scope>NUCLEOTIDE SEQUENCE [LARGE SCALE GENOMIC DNA]</scope>
    <source>
        <strain evidence="2">cv. AL8/78</strain>
    </source>
</reference>
<keyword evidence="3" id="KW-1185">Reference proteome</keyword>
<dbReference type="EnsemblPlants" id="AET5Gv20509600.18">
    <property type="protein sequence ID" value="AET5Gv20509600.18"/>
    <property type="gene ID" value="AET5Gv20509600"/>
</dbReference>
<feature type="compositionally biased region" description="Polar residues" evidence="1">
    <location>
        <begin position="50"/>
        <end position="67"/>
    </location>
</feature>
<organism evidence="2 3">
    <name type="scientific">Aegilops tauschii subsp. strangulata</name>
    <name type="common">Goatgrass</name>
    <dbReference type="NCBI Taxonomy" id="200361"/>
    <lineage>
        <taxon>Eukaryota</taxon>
        <taxon>Viridiplantae</taxon>
        <taxon>Streptophyta</taxon>
        <taxon>Embryophyta</taxon>
        <taxon>Tracheophyta</taxon>
        <taxon>Spermatophyta</taxon>
        <taxon>Magnoliopsida</taxon>
        <taxon>Liliopsida</taxon>
        <taxon>Poales</taxon>
        <taxon>Poaceae</taxon>
        <taxon>BOP clade</taxon>
        <taxon>Pooideae</taxon>
        <taxon>Triticodae</taxon>
        <taxon>Triticeae</taxon>
        <taxon>Triticinae</taxon>
        <taxon>Aegilops</taxon>
    </lineage>
</organism>
<evidence type="ECO:0000256" key="1">
    <source>
        <dbReference type="SAM" id="MobiDB-lite"/>
    </source>
</evidence>
<sequence>ILSTFCMLRNAPNLEELDIMANRVHFWACADDIHVARLCKMLSFSSPPFGSLEQNRNIGSRSVTSIPDSRGGS</sequence>
<reference evidence="2" key="5">
    <citation type="journal article" date="2021" name="G3 (Bethesda)">
        <title>Aegilops tauschii genome assembly Aet v5.0 features greater sequence contiguity and improved annotation.</title>
        <authorList>
            <person name="Wang L."/>
            <person name="Zhu T."/>
            <person name="Rodriguez J.C."/>
            <person name="Deal K.R."/>
            <person name="Dubcovsky J."/>
            <person name="McGuire P.E."/>
            <person name="Lux T."/>
            <person name="Spannagl M."/>
            <person name="Mayer K.F.X."/>
            <person name="Baldrich P."/>
            <person name="Meyers B.C."/>
            <person name="Huo N."/>
            <person name="Gu Y.Q."/>
            <person name="Zhou H."/>
            <person name="Devos K.M."/>
            <person name="Bennetzen J.L."/>
            <person name="Unver T."/>
            <person name="Budak H."/>
            <person name="Gulick P.J."/>
            <person name="Galiba G."/>
            <person name="Kalapos B."/>
            <person name="Nelson D.R."/>
            <person name="Li P."/>
            <person name="You F.M."/>
            <person name="Luo M.C."/>
            <person name="Dvorak J."/>
        </authorList>
    </citation>
    <scope>NUCLEOTIDE SEQUENCE [LARGE SCALE GENOMIC DNA]</scope>
    <source>
        <strain evidence="2">cv. AL8/78</strain>
    </source>
</reference>
<evidence type="ECO:0000313" key="3">
    <source>
        <dbReference type="Proteomes" id="UP000015105"/>
    </source>
</evidence>
<dbReference type="AlphaFoldDB" id="A0A453KTI8"/>
<protein>
    <submittedName>
        <fullName evidence="2">Uncharacterized protein</fullName>
    </submittedName>
</protein>
<evidence type="ECO:0000313" key="2">
    <source>
        <dbReference type="EnsemblPlants" id="AET5Gv20509600.18"/>
    </source>
</evidence>
<feature type="region of interest" description="Disordered" evidence="1">
    <location>
        <begin position="50"/>
        <end position="73"/>
    </location>
</feature>
<accession>A0A453KTI8</accession>
<name>A0A453KTI8_AEGTS</name>
<proteinExistence type="predicted"/>
<reference evidence="2" key="4">
    <citation type="submission" date="2019-03" db="UniProtKB">
        <authorList>
            <consortium name="EnsemblPlants"/>
        </authorList>
    </citation>
    <scope>IDENTIFICATION</scope>
</reference>